<sequence length="1073" mass="114707">MPRWRALVRLGSPLAASAVLGALATLLLTSPSGDDLLPERSALFSESSLHRHVLCGDSVELRRTMAARLERIRTELATAAELNRQPDPAVLSQLTELAQRLDARAALAQLDPDELDKTFGLDQDSESESESESARPEVCPELYHGAADDAPLHNNGFVTEECKEAPPLYTVISVLMPVTDSSAAPDAARVVTQLLQLYPRLPVIVAAVAAETGSLRALLPRGEPSVKLVPAEVSTSARLGTLLNKAAAAASTPYVLVARQLSHATGELLLERHVRVLGGLAMVDAVGGAARNRSGHWRAGCLQTTMSGHRLSYSAGYRHSALECMLCDHLDESFAARTATLRDLTMDTTLPDAVVVHDWFLRLRRGARLAALCPDIMYESARRPVAEERAADAWRQLATKWQLSSLSLAGGTQHKFRCRDVSIQCNPLRTARFYSQPPCCQEQLERALRLVTAALAESGVKHELEAGALLAAVKLGEPLPWGINTQIAINADDFELVSSRMSRLRRYGLVLEPVTEPVPANATYSETRLATVLRVHTPAMLITLRPEHHFSTDQLPAELRRRPTLVRLGGVWLPGHANPGRYARNRYGYDCLKHAVHWRYANDELVGEYSRARRPGGARPIDPMERLQVALPSLPPLPGEDAADSGTGSGRGSGGQVTLTLVRRSPPGHGLERPRPVPRRDQQVNTEITLTGGRPGRPARPARHTAVEVTPELIRQALRQLIQAGRRRSLESAVVPPAPAPVQAPAPALAPVPAPADPAAETARSEGPAELISSWGLLMSGRRKNVNIYLGVPDLRTDAASDDERSVLSACRLIQPNSVVRTPTAPGSKSAPRPDQPTGHQDGAGPQPHTTSSQAARAAPVAKKRAIGALKSAAAGEAGRRSLKEIGAQKTAEGRGTAGQPAADGSTDQKKATPNGRNLNAERAASVPANGDVSGVPEPRSTPAPVSDSERPSATAVCPATAATGTCPAGGGDSTHFSTLAPGDPVPACQTLAPSGLRRSLRPRSPEPEDAPDEHSEPHEHQCWQLYQKLKSNGVIVSYDVIKRGMLTPTEYKRCSRPSSTRSSVAASAAGNC</sequence>
<proteinExistence type="predicted"/>
<reference evidence="2 3" key="1">
    <citation type="submission" date="2019-07" db="EMBL/GenBank/DDBJ databases">
        <title>Draft genome assembly of a fouling barnacle, Amphibalanus amphitrite (Darwin, 1854): The first reference genome for Thecostraca.</title>
        <authorList>
            <person name="Kim W."/>
        </authorList>
    </citation>
    <scope>NUCLEOTIDE SEQUENCE [LARGE SCALE GENOMIC DNA]</scope>
    <source>
        <strain evidence="2">SNU_AA5</strain>
        <tissue evidence="2">Soma without cirri and trophi</tissue>
    </source>
</reference>
<feature type="region of interest" description="Disordered" evidence="1">
    <location>
        <begin position="976"/>
        <end position="1020"/>
    </location>
</feature>
<dbReference type="PANTHER" id="PTHR13627">
    <property type="entry name" value="FUKUTIN RELATED PROTEIN"/>
    <property type="match status" value="1"/>
</dbReference>
<feature type="compositionally biased region" description="Pro residues" evidence="1">
    <location>
        <begin position="745"/>
        <end position="756"/>
    </location>
</feature>
<feature type="region of interest" description="Disordered" evidence="1">
    <location>
        <begin position="818"/>
        <end position="864"/>
    </location>
</feature>
<feature type="region of interest" description="Disordered" evidence="1">
    <location>
        <begin position="887"/>
        <end position="957"/>
    </location>
</feature>
<dbReference type="PANTHER" id="PTHR13627:SF34">
    <property type="entry name" value="RIBITOL-5-PHOSPHATE TRANSFERASE"/>
    <property type="match status" value="1"/>
</dbReference>
<feature type="compositionally biased region" description="Polar residues" evidence="1">
    <location>
        <begin position="818"/>
        <end position="827"/>
    </location>
</feature>
<feature type="compositionally biased region" description="Basic and acidic residues" evidence="1">
    <location>
        <begin position="670"/>
        <end position="682"/>
    </location>
</feature>
<accession>A0A6A4XDG4</accession>
<feature type="compositionally biased region" description="Low complexity" evidence="1">
    <location>
        <begin position="1057"/>
        <end position="1073"/>
    </location>
</feature>
<dbReference type="Proteomes" id="UP000440578">
    <property type="component" value="Unassembled WGS sequence"/>
</dbReference>
<organism evidence="2 3">
    <name type="scientific">Amphibalanus amphitrite</name>
    <name type="common">Striped barnacle</name>
    <name type="synonym">Balanus amphitrite</name>
    <dbReference type="NCBI Taxonomy" id="1232801"/>
    <lineage>
        <taxon>Eukaryota</taxon>
        <taxon>Metazoa</taxon>
        <taxon>Ecdysozoa</taxon>
        <taxon>Arthropoda</taxon>
        <taxon>Crustacea</taxon>
        <taxon>Multicrustacea</taxon>
        <taxon>Cirripedia</taxon>
        <taxon>Thoracica</taxon>
        <taxon>Thoracicalcarea</taxon>
        <taxon>Balanomorpha</taxon>
        <taxon>Balanoidea</taxon>
        <taxon>Balanidae</taxon>
        <taxon>Amphibalaninae</taxon>
        <taxon>Amphibalanus</taxon>
    </lineage>
</organism>
<keyword evidence="3" id="KW-1185">Reference proteome</keyword>
<evidence type="ECO:0000256" key="1">
    <source>
        <dbReference type="SAM" id="MobiDB-lite"/>
    </source>
</evidence>
<dbReference type="OrthoDB" id="444255at2759"/>
<protein>
    <submittedName>
        <fullName evidence="2">Fukutin-related protein</fullName>
    </submittedName>
</protein>
<evidence type="ECO:0000313" key="2">
    <source>
        <dbReference type="EMBL" id="KAF0312382.1"/>
    </source>
</evidence>
<dbReference type="AlphaFoldDB" id="A0A6A4XDG4"/>
<feature type="region of interest" description="Disordered" evidence="1">
    <location>
        <begin position="1052"/>
        <end position="1073"/>
    </location>
</feature>
<gene>
    <name evidence="2" type="primary">FKRP</name>
    <name evidence="2" type="ORF">FJT64_016834</name>
</gene>
<comment type="caution">
    <text evidence="2">The sequence shown here is derived from an EMBL/GenBank/DDBJ whole genome shotgun (WGS) entry which is preliminary data.</text>
</comment>
<name>A0A6A4XDG4_AMPAM</name>
<dbReference type="EMBL" id="VIIS01000173">
    <property type="protein sequence ID" value="KAF0312382.1"/>
    <property type="molecule type" value="Genomic_DNA"/>
</dbReference>
<feature type="region of interest" description="Disordered" evidence="1">
    <location>
        <begin position="745"/>
        <end position="767"/>
    </location>
</feature>
<evidence type="ECO:0000313" key="3">
    <source>
        <dbReference type="Proteomes" id="UP000440578"/>
    </source>
</evidence>
<dbReference type="InterPro" id="IPR052613">
    <property type="entry name" value="LicD_transferase"/>
</dbReference>
<feature type="region of interest" description="Disordered" evidence="1">
    <location>
        <begin position="632"/>
        <end position="705"/>
    </location>
</feature>
<feature type="region of interest" description="Disordered" evidence="1">
    <location>
        <begin position="115"/>
        <end position="137"/>
    </location>
</feature>